<accession>A0A2H1FEG8</accession>
<dbReference type="EC" id="2.7.13.3" evidence="2"/>
<feature type="domain" description="PAS" evidence="8">
    <location>
        <begin position="189"/>
        <end position="259"/>
    </location>
</feature>
<dbReference type="InterPro" id="IPR036097">
    <property type="entry name" value="HisK_dim/P_sf"/>
</dbReference>
<feature type="coiled-coil region" evidence="6">
    <location>
        <begin position="172"/>
        <end position="199"/>
    </location>
</feature>
<dbReference type="CDD" id="cd00082">
    <property type="entry name" value="HisKA"/>
    <property type="match status" value="1"/>
</dbReference>
<evidence type="ECO:0000256" key="3">
    <source>
        <dbReference type="ARBA" id="ARBA00022553"/>
    </source>
</evidence>
<keyword evidence="6" id="KW-0175">Coiled coil</keyword>
<feature type="coiled-coil region" evidence="6">
    <location>
        <begin position="305"/>
        <end position="339"/>
    </location>
</feature>
<dbReference type="GO" id="GO:0000155">
    <property type="term" value="F:phosphorelay sensor kinase activity"/>
    <property type="evidence" value="ECO:0007669"/>
    <property type="project" value="InterPro"/>
</dbReference>
<keyword evidence="3" id="KW-0597">Phosphoprotein</keyword>
<keyword evidence="5 10" id="KW-0418">Kinase</keyword>
<dbReference type="Pfam" id="PF00512">
    <property type="entry name" value="HisKA"/>
    <property type="match status" value="1"/>
</dbReference>
<dbReference type="GO" id="GO:0005886">
    <property type="term" value="C:plasma membrane"/>
    <property type="evidence" value="ECO:0007669"/>
    <property type="project" value="TreeGrafter"/>
</dbReference>
<reference evidence="11" key="1">
    <citation type="submission" date="2017-03" db="EMBL/GenBank/DDBJ databases">
        <authorList>
            <person name="Herbold C."/>
        </authorList>
    </citation>
    <scope>NUCLEOTIDE SEQUENCE [LARGE SCALE GENOMIC DNA]</scope>
</reference>
<dbReference type="SMART" id="SM00091">
    <property type="entry name" value="PAS"/>
    <property type="match status" value="1"/>
</dbReference>
<evidence type="ECO:0000259" key="9">
    <source>
        <dbReference type="PROSITE" id="PS50113"/>
    </source>
</evidence>
<dbReference type="PROSITE" id="PS50113">
    <property type="entry name" value="PAC"/>
    <property type="match status" value="1"/>
</dbReference>
<dbReference type="PANTHER" id="PTHR43047:SF72">
    <property type="entry name" value="OSMOSENSING HISTIDINE PROTEIN KINASE SLN1"/>
    <property type="match status" value="1"/>
</dbReference>
<gene>
    <name evidence="10" type="ORF">NCS_10948</name>
</gene>
<dbReference type="SUPFAM" id="SSF55785">
    <property type="entry name" value="PYP-like sensor domain (PAS domain)"/>
    <property type="match status" value="1"/>
</dbReference>
<dbReference type="FunFam" id="3.30.565.10:FF:000006">
    <property type="entry name" value="Sensor histidine kinase WalK"/>
    <property type="match status" value="1"/>
</dbReference>
<dbReference type="Pfam" id="PF13426">
    <property type="entry name" value="PAS_9"/>
    <property type="match status" value="1"/>
</dbReference>
<dbReference type="InterPro" id="IPR000014">
    <property type="entry name" value="PAS"/>
</dbReference>
<dbReference type="InterPro" id="IPR005467">
    <property type="entry name" value="His_kinase_dom"/>
</dbReference>
<dbReference type="PRINTS" id="PR00344">
    <property type="entry name" value="BCTRLSENSOR"/>
</dbReference>
<dbReference type="PROSITE" id="PS50112">
    <property type="entry name" value="PAS"/>
    <property type="match status" value="1"/>
</dbReference>
<dbReference type="Pfam" id="PF02518">
    <property type="entry name" value="HATPase_c"/>
    <property type="match status" value="1"/>
</dbReference>
<evidence type="ECO:0000313" key="10">
    <source>
        <dbReference type="EMBL" id="SMH71141.1"/>
    </source>
</evidence>
<dbReference type="SMART" id="SM00388">
    <property type="entry name" value="HisKA"/>
    <property type="match status" value="1"/>
</dbReference>
<dbReference type="GO" id="GO:0009927">
    <property type="term" value="F:histidine phosphotransfer kinase activity"/>
    <property type="evidence" value="ECO:0007669"/>
    <property type="project" value="TreeGrafter"/>
</dbReference>
<dbReference type="InterPro" id="IPR004358">
    <property type="entry name" value="Sig_transdc_His_kin-like_C"/>
</dbReference>
<dbReference type="AlphaFoldDB" id="A0A2H1FEG8"/>
<dbReference type="Gene3D" id="3.30.565.10">
    <property type="entry name" value="Histidine kinase-like ATPase, C-terminal domain"/>
    <property type="match status" value="1"/>
</dbReference>
<dbReference type="InterPro" id="IPR036890">
    <property type="entry name" value="HATPase_C_sf"/>
</dbReference>
<dbReference type="SUPFAM" id="SSF47384">
    <property type="entry name" value="Homodimeric domain of signal transducing histidine kinase"/>
    <property type="match status" value="1"/>
</dbReference>
<name>A0A2H1FEG8_9ARCH</name>
<evidence type="ECO:0000259" key="8">
    <source>
        <dbReference type="PROSITE" id="PS50112"/>
    </source>
</evidence>
<sequence length="562" mass="64142">MEIDTEFRINQTEVTPHVMETIVNPRKALKVAIDLIESAKTEILVMLSTANAFRRQEKTGLLDLLKKVAKEKDVSIRILVPTDNAIRELSDRINKEPGKLHIQFIESTLQSKISILIVDRICSLIAELKDDSKETSYEAMGLTTYSSSNPIVLSHVFIFESLWAELELHENIKESNKRLQQSNLQLSSTEKKYKNLYEKSPSLLRSITTDGILTDCNEAYAKSLGYTKEEAIGMSIFDHTAERSIEDMRNDLKKWKKTQQISRIEIWMKRKDGIIFPTLLTGTSLFDEHGILIGRTVALTDLTEIHKARLNLQEREARLREQFEELEKLNKKLEVQDKMQKEFINVAAHELRTPIQPIIGLAESLRDKKGDISSQTNLIDVIIKSGKRLQRVAENILDVTRIESNTLKINKEQFNIKDLIYDLFQDFNYHLHSNYKEKDVELKFEAKKDIFVTADRARLTQIIMNLFHNALKFTDKGVITISVERIDDNVLVKVKDTGTGINNDVLSQLFTKFAIKSETGTGLGLFISKNIVEAHGGNMWTENNMGGKGATFAFTIPANWNA</sequence>
<evidence type="ECO:0000313" key="11">
    <source>
        <dbReference type="Proteomes" id="UP000230607"/>
    </source>
</evidence>
<dbReference type="InterPro" id="IPR035965">
    <property type="entry name" value="PAS-like_dom_sf"/>
</dbReference>
<dbReference type="PROSITE" id="PS50109">
    <property type="entry name" value="HIS_KIN"/>
    <property type="match status" value="1"/>
</dbReference>
<comment type="catalytic activity">
    <reaction evidence="1">
        <text>ATP + protein L-histidine = ADP + protein N-phospho-L-histidine.</text>
        <dbReference type="EC" id="2.7.13.3"/>
    </reaction>
</comment>
<evidence type="ECO:0000259" key="7">
    <source>
        <dbReference type="PROSITE" id="PS50109"/>
    </source>
</evidence>
<evidence type="ECO:0000256" key="5">
    <source>
        <dbReference type="ARBA" id="ARBA00022777"/>
    </source>
</evidence>
<dbReference type="InterPro" id="IPR003594">
    <property type="entry name" value="HATPase_dom"/>
</dbReference>
<keyword evidence="4 10" id="KW-0808">Transferase</keyword>
<dbReference type="RefSeq" id="WP_157927165.1">
    <property type="nucleotide sequence ID" value="NZ_LT841358.1"/>
</dbReference>
<evidence type="ECO:0000256" key="6">
    <source>
        <dbReference type="SAM" id="Coils"/>
    </source>
</evidence>
<dbReference type="SUPFAM" id="SSF55874">
    <property type="entry name" value="ATPase domain of HSP90 chaperone/DNA topoisomerase II/histidine kinase"/>
    <property type="match status" value="1"/>
</dbReference>
<dbReference type="Gene3D" id="1.10.287.130">
    <property type="match status" value="1"/>
</dbReference>
<dbReference type="Proteomes" id="UP000230607">
    <property type="component" value="Chromosome 1"/>
</dbReference>
<evidence type="ECO:0000256" key="4">
    <source>
        <dbReference type="ARBA" id="ARBA00022679"/>
    </source>
</evidence>
<dbReference type="EMBL" id="LT841358">
    <property type="protein sequence ID" value="SMH71141.1"/>
    <property type="molecule type" value="Genomic_DNA"/>
</dbReference>
<proteinExistence type="predicted"/>
<dbReference type="InterPro" id="IPR003661">
    <property type="entry name" value="HisK_dim/P_dom"/>
</dbReference>
<dbReference type="CDD" id="cd00130">
    <property type="entry name" value="PAS"/>
    <property type="match status" value="1"/>
</dbReference>
<keyword evidence="11" id="KW-1185">Reference proteome</keyword>
<feature type="domain" description="Histidine kinase" evidence="7">
    <location>
        <begin position="346"/>
        <end position="560"/>
    </location>
</feature>
<dbReference type="NCBIfam" id="TIGR00229">
    <property type="entry name" value="sensory_box"/>
    <property type="match status" value="1"/>
</dbReference>
<protein>
    <recommendedName>
        <fullName evidence="2">histidine kinase</fullName>
        <ecNumber evidence="2">2.7.13.3</ecNumber>
    </recommendedName>
</protein>
<dbReference type="InterPro" id="IPR000700">
    <property type="entry name" value="PAS-assoc_C"/>
</dbReference>
<evidence type="ECO:0000256" key="1">
    <source>
        <dbReference type="ARBA" id="ARBA00000085"/>
    </source>
</evidence>
<dbReference type="Gene3D" id="3.30.450.20">
    <property type="entry name" value="PAS domain"/>
    <property type="match status" value="1"/>
</dbReference>
<organism evidence="10 11">
    <name type="scientific">Candidatus Nitrosotalea okcheonensis</name>
    <dbReference type="NCBI Taxonomy" id="1903276"/>
    <lineage>
        <taxon>Archaea</taxon>
        <taxon>Nitrososphaerota</taxon>
        <taxon>Nitrososphaeria</taxon>
        <taxon>Nitrosotaleales</taxon>
        <taxon>Nitrosotaleaceae</taxon>
        <taxon>Nitrosotalea</taxon>
    </lineage>
</organism>
<evidence type="ECO:0000256" key="2">
    <source>
        <dbReference type="ARBA" id="ARBA00012438"/>
    </source>
</evidence>
<dbReference type="SMART" id="SM00387">
    <property type="entry name" value="HATPase_c"/>
    <property type="match status" value="1"/>
</dbReference>
<dbReference type="PANTHER" id="PTHR43047">
    <property type="entry name" value="TWO-COMPONENT HISTIDINE PROTEIN KINASE"/>
    <property type="match status" value="1"/>
</dbReference>
<feature type="domain" description="PAC" evidence="9">
    <location>
        <begin position="262"/>
        <end position="314"/>
    </location>
</feature>